<name>A0A6D2HQD0_9BRAS</name>
<dbReference type="OrthoDB" id="1935380at2759"/>
<evidence type="ECO:0000313" key="2">
    <source>
        <dbReference type="EMBL" id="CAA7018023.1"/>
    </source>
</evidence>
<organism evidence="2 3">
    <name type="scientific">Microthlaspi erraticum</name>
    <dbReference type="NCBI Taxonomy" id="1685480"/>
    <lineage>
        <taxon>Eukaryota</taxon>
        <taxon>Viridiplantae</taxon>
        <taxon>Streptophyta</taxon>
        <taxon>Embryophyta</taxon>
        <taxon>Tracheophyta</taxon>
        <taxon>Spermatophyta</taxon>
        <taxon>Magnoliopsida</taxon>
        <taxon>eudicotyledons</taxon>
        <taxon>Gunneridae</taxon>
        <taxon>Pentapetalae</taxon>
        <taxon>rosids</taxon>
        <taxon>malvids</taxon>
        <taxon>Brassicales</taxon>
        <taxon>Brassicaceae</taxon>
        <taxon>Coluteocarpeae</taxon>
        <taxon>Microthlaspi</taxon>
    </lineage>
</organism>
<evidence type="ECO:0000259" key="1">
    <source>
        <dbReference type="Pfam" id="PF02721"/>
    </source>
</evidence>
<evidence type="ECO:0000313" key="3">
    <source>
        <dbReference type="Proteomes" id="UP000467841"/>
    </source>
</evidence>
<dbReference type="SUPFAM" id="SSF50249">
    <property type="entry name" value="Nucleic acid-binding proteins"/>
    <property type="match status" value="1"/>
</dbReference>
<reference evidence="2" key="1">
    <citation type="submission" date="2020-01" db="EMBL/GenBank/DDBJ databases">
        <authorList>
            <person name="Mishra B."/>
        </authorList>
    </citation>
    <scope>NUCLEOTIDE SEQUENCE [LARGE SCALE GENOMIC DNA]</scope>
</reference>
<dbReference type="Pfam" id="PF02721">
    <property type="entry name" value="DUF223"/>
    <property type="match status" value="1"/>
</dbReference>
<proteinExistence type="predicted"/>
<comment type="caution">
    <text evidence="2">The sequence shown here is derived from an EMBL/GenBank/DDBJ whole genome shotgun (WGS) entry which is preliminary data.</text>
</comment>
<dbReference type="AlphaFoldDB" id="A0A6D2HQD0"/>
<gene>
    <name evidence="2" type="ORF">MERR_LOCUS5258</name>
</gene>
<dbReference type="CDD" id="cd04480">
    <property type="entry name" value="RPA1_DBD_A_like"/>
    <property type="match status" value="1"/>
</dbReference>
<protein>
    <recommendedName>
        <fullName evidence="1">Replication protein A 70 kDa DNA-binding subunit B/D first OB fold domain-containing protein</fullName>
    </recommendedName>
</protein>
<dbReference type="EMBL" id="CACVBM020000344">
    <property type="protein sequence ID" value="CAA7018023.1"/>
    <property type="molecule type" value="Genomic_DNA"/>
</dbReference>
<feature type="domain" description="Replication protein A 70 kDa DNA-binding subunit B/D first OB fold" evidence="1">
    <location>
        <begin position="12"/>
        <end position="110"/>
    </location>
</feature>
<dbReference type="InterPro" id="IPR012340">
    <property type="entry name" value="NA-bd_OB-fold"/>
</dbReference>
<accession>A0A6D2HQD0</accession>
<dbReference type="Gene3D" id="2.40.50.140">
    <property type="entry name" value="Nucleic acid-binding proteins"/>
    <property type="match status" value="1"/>
</dbReference>
<dbReference type="InterPro" id="IPR003871">
    <property type="entry name" value="RFA1B/D_OB_1st"/>
</dbReference>
<dbReference type="Proteomes" id="UP000467841">
    <property type="component" value="Unassembled WGS sequence"/>
</dbReference>
<sequence>MVMVNAMPTTLCKNMKPFKTGWRIQVKILHLWKQYVTTSGETIEMILCDVEGNKIHTSVRKQDVKQYERYLEVGTWKFIQNFTVAHATDHYRTTNIPFKLAFIKESFVTPSDNLSDGNYLMLVNFKQIHEGQIKECILIGM</sequence>
<keyword evidence="3" id="KW-1185">Reference proteome</keyword>